<dbReference type="KEGG" id="fae:FAES_4450"/>
<evidence type="ECO:0000313" key="1">
    <source>
        <dbReference type="EMBL" id="CCH02449.1"/>
    </source>
</evidence>
<gene>
    <name evidence="1" type="ORF">FAES_4450</name>
</gene>
<dbReference type="RefSeq" id="WP_015333548.1">
    <property type="nucleotide sequence ID" value="NC_020054.1"/>
</dbReference>
<dbReference type="Pfam" id="PF02566">
    <property type="entry name" value="OsmC"/>
    <property type="match status" value="1"/>
</dbReference>
<dbReference type="InterPro" id="IPR003718">
    <property type="entry name" value="OsmC/Ohr_fam"/>
</dbReference>
<dbReference type="STRING" id="1166018.FAES_4450"/>
<reference evidence="1 2" key="1">
    <citation type="journal article" date="2012" name="J. Bacteriol.">
        <title>Genome Sequence of Fibrella aestuarina BUZ 2T, a Filamentous Marine Bacterium.</title>
        <authorList>
            <person name="Filippini M."/>
            <person name="Qi W."/>
            <person name="Blom J."/>
            <person name="Goesmann A."/>
            <person name="Smits T.H."/>
            <person name="Bagheri H.C."/>
        </authorList>
    </citation>
    <scope>NUCLEOTIDE SEQUENCE [LARGE SCALE GENOMIC DNA]</scope>
    <source>
        <strain evidence="2">BUZ 2T</strain>
    </source>
</reference>
<dbReference type="PANTHER" id="PTHR34352">
    <property type="entry name" value="PROTEIN YHFA"/>
    <property type="match status" value="1"/>
</dbReference>
<proteinExistence type="predicted"/>
<keyword evidence="2" id="KW-1185">Reference proteome</keyword>
<dbReference type="InterPro" id="IPR015946">
    <property type="entry name" value="KH_dom-like_a/b"/>
</dbReference>
<evidence type="ECO:0000313" key="2">
    <source>
        <dbReference type="Proteomes" id="UP000011058"/>
    </source>
</evidence>
<organism evidence="1 2">
    <name type="scientific">Fibrella aestuarina BUZ 2</name>
    <dbReference type="NCBI Taxonomy" id="1166018"/>
    <lineage>
        <taxon>Bacteria</taxon>
        <taxon>Pseudomonadati</taxon>
        <taxon>Bacteroidota</taxon>
        <taxon>Cytophagia</taxon>
        <taxon>Cytophagales</taxon>
        <taxon>Spirosomataceae</taxon>
        <taxon>Fibrella</taxon>
    </lineage>
</organism>
<dbReference type="Proteomes" id="UP000011058">
    <property type="component" value="Chromosome"/>
</dbReference>
<name>I0KE96_9BACT</name>
<accession>I0KE96</accession>
<dbReference type="HOGENOM" id="CLU_114057_1_0_10"/>
<dbReference type="Gene3D" id="3.30.300.20">
    <property type="match status" value="1"/>
</dbReference>
<dbReference type="PANTHER" id="PTHR34352:SF1">
    <property type="entry name" value="PROTEIN YHFA"/>
    <property type="match status" value="1"/>
</dbReference>
<dbReference type="PATRIC" id="fig|1166018.3.peg.1413"/>
<dbReference type="AlphaFoldDB" id="I0KE96"/>
<dbReference type="eggNOG" id="COG1765">
    <property type="taxonomic scope" value="Bacteria"/>
</dbReference>
<sequence>MTATPATTPESPVYSTMTVDLQRVDDAFHFEAKGVAGVTLDIDGSTDIGGHNAGARPMEMLLMGLAGCSAIDVIVILNKQKQVIDDFGIRVQGQREQGATPAPFKSIHIEYHLKGDLDEAKVRRAIDLSMDKYCSATAQLRPTADITWSLVLNQ</sequence>
<dbReference type="EMBL" id="HE796683">
    <property type="protein sequence ID" value="CCH02449.1"/>
    <property type="molecule type" value="Genomic_DNA"/>
</dbReference>
<dbReference type="InterPro" id="IPR036102">
    <property type="entry name" value="OsmC/Ohrsf"/>
</dbReference>
<protein>
    <submittedName>
        <fullName evidence="1">OsmC family protein</fullName>
    </submittedName>
</protein>
<dbReference type="SUPFAM" id="SSF82784">
    <property type="entry name" value="OsmC-like"/>
    <property type="match status" value="1"/>
</dbReference>